<comment type="caution">
    <text evidence="1">The sequence shown here is derived from an EMBL/GenBank/DDBJ whole genome shotgun (WGS) entry which is preliminary data.</text>
</comment>
<accession>E6QHV5</accession>
<organism evidence="1">
    <name type="scientific">mine drainage metagenome</name>
    <dbReference type="NCBI Taxonomy" id="410659"/>
    <lineage>
        <taxon>unclassified sequences</taxon>
        <taxon>metagenomes</taxon>
        <taxon>ecological metagenomes</taxon>
    </lineage>
</organism>
<reference evidence="1" key="1">
    <citation type="submission" date="2009-10" db="EMBL/GenBank/DDBJ databases">
        <title>Diversity of trophic interactions inside an arsenic-rich microbial ecosystem.</title>
        <authorList>
            <person name="Bertin P.N."/>
            <person name="Heinrich-Salmeron A."/>
            <person name="Pelletier E."/>
            <person name="Goulhen-Chollet F."/>
            <person name="Arsene-Ploetze F."/>
            <person name="Gallien S."/>
            <person name="Calteau A."/>
            <person name="Vallenet D."/>
            <person name="Casiot C."/>
            <person name="Chane-Woon-Ming B."/>
            <person name="Giloteaux L."/>
            <person name="Barakat M."/>
            <person name="Bonnefoy V."/>
            <person name="Bruneel O."/>
            <person name="Chandler M."/>
            <person name="Cleiss J."/>
            <person name="Duran R."/>
            <person name="Elbaz-Poulichet F."/>
            <person name="Fonknechten N."/>
            <person name="Lauga B."/>
            <person name="Mornico D."/>
            <person name="Ortet P."/>
            <person name="Schaeffer C."/>
            <person name="Siguier P."/>
            <person name="Alexander Thil Smith A."/>
            <person name="Van Dorsselaer A."/>
            <person name="Weissenbach J."/>
            <person name="Medigue C."/>
            <person name="Le Paslier D."/>
        </authorList>
    </citation>
    <scope>NUCLEOTIDE SEQUENCE</scope>
</reference>
<dbReference type="AlphaFoldDB" id="E6QHV5"/>
<gene>
    <name evidence="1" type="ORF">CARN6_0094</name>
</gene>
<proteinExistence type="predicted"/>
<evidence type="ECO:0000313" key="1">
    <source>
        <dbReference type="EMBL" id="CBI06819.1"/>
    </source>
</evidence>
<dbReference type="EMBL" id="CABQ01000025">
    <property type="protein sequence ID" value="CBI06819.1"/>
    <property type="molecule type" value="Genomic_DNA"/>
</dbReference>
<name>E6QHV5_9ZZZZ</name>
<protein>
    <submittedName>
        <fullName evidence="1">Uncharacterized protein</fullName>
    </submittedName>
</protein>
<sequence length="56" mass="6613">MYGLDPVPFSEMSFSAACEARTLQEARLIQRFLRAEQEERNWKGRNDWNKYLFGGV</sequence>